<dbReference type="KEGG" id="swp:swp_3447"/>
<dbReference type="Proteomes" id="UP000000753">
    <property type="component" value="Chromosome"/>
</dbReference>
<gene>
    <name evidence="2" type="ordered locus">swp_3447</name>
</gene>
<dbReference type="AlphaFoldDB" id="B8CRY8"/>
<evidence type="ECO:0000313" key="3">
    <source>
        <dbReference type="Proteomes" id="UP000000753"/>
    </source>
</evidence>
<name>B8CRY8_SHEPW</name>
<dbReference type="EMBL" id="CP000472">
    <property type="protein sequence ID" value="ACJ30146.1"/>
    <property type="molecule type" value="Genomic_DNA"/>
</dbReference>
<protein>
    <submittedName>
        <fullName evidence="2">Uncharacterized protein</fullName>
    </submittedName>
</protein>
<evidence type="ECO:0000256" key="1">
    <source>
        <dbReference type="SAM" id="MobiDB-lite"/>
    </source>
</evidence>
<dbReference type="HOGENOM" id="CLU_2720096_0_0_6"/>
<accession>B8CRY8</accession>
<reference evidence="2 3" key="1">
    <citation type="journal article" date="2008" name="PLoS ONE">
        <title>Environmental adaptation: genomic analysis of the piezotolerant and psychrotolerant deep-sea iron reducing bacterium Shewanella piezotolerans WP3.</title>
        <authorList>
            <person name="Wang F."/>
            <person name="Wang J."/>
            <person name="Jian H."/>
            <person name="Zhang B."/>
            <person name="Li S."/>
            <person name="Wang F."/>
            <person name="Zeng X."/>
            <person name="Gao L."/>
            <person name="Bartlett D.H."/>
            <person name="Yu J."/>
            <person name="Hu S."/>
            <person name="Xiao X."/>
        </authorList>
    </citation>
    <scope>NUCLEOTIDE SEQUENCE [LARGE SCALE GENOMIC DNA]</scope>
    <source>
        <strain evidence="3">WP3 / JCM 13877</strain>
    </source>
</reference>
<feature type="compositionally biased region" description="Low complexity" evidence="1">
    <location>
        <begin position="52"/>
        <end position="63"/>
    </location>
</feature>
<proteinExistence type="predicted"/>
<feature type="region of interest" description="Disordered" evidence="1">
    <location>
        <begin position="52"/>
        <end position="72"/>
    </location>
</feature>
<organism evidence="2 3">
    <name type="scientific">Shewanella piezotolerans (strain WP3 / JCM 13877)</name>
    <dbReference type="NCBI Taxonomy" id="225849"/>
    <lineage>
        <taxon>Bacteria</taxon>
        <taxon>Pseudomonadati</taxon>
        <taxon>Pseudomonadota</taxon>
        <taxon>Gammaproteobacteria</taxon>
        <taxon>Alteromonadales</taxon>
        <taxon>Shewanellaceae</taxon>
        <taxon>Shewanella</taxon>
    </lineage>
</organism>
<sequence length="72" mass="7399">MAKSSIKVILSAVVTGFSFCNPSRAPTSNMLTLLGKEADINYSSSLALTSASSMPSLTSSPASKKNALTMPS</sequence>
<evidence type="ECO:0000313" key="2">
    <source>
        <dbReference type="EMBL" id="ACJ30146.1"/>
    </source>
</evidence>
<keyword evidence="3" id="KW-1185">Reference proteome</keyword>